<dbReference type="AlphaFoldDB" id="A0AAV6Y796"/>
<accession>A0AAV6Y796</accession>
<keyword evidence="4" id="KW-1185">Reference proteome</keyword>
<protein>
    <recommendedName>
        <fullName evidence="5">F-box domain-containing protein</fullName>
    </recommendedName>
</protein>
<evidence type="ECO:0000313" key="3">
    <source>
        <dbReference type="EMBL" id="KAG8387180.1"/>
    </source>
</evidence>
<name>A0AAV6Y796_9LAMI</name>
<dbReference type="Pfam" id="PF00646">
    <property type="entry name" value="F-box"/>
    <property type="match status" value="1"/>
</dbReference>
<comment type="caution">
    <text evidence="3">The sequence shown here is derived from an EMBL/GenBank/DDBJ whole genome shotgun (WGS) entry which is preliminary data.</text>
</comment>
<sequence>MSDNGIDHARLRCDCVCRIGYFEEIVINILARLPVKDVVTCKCVAKHWLRIISEPHFPALQLSWSEKKPKYIICPYPEYTDIVTHLSLMEENGIISRTIPLPAFDHICSPKMVCFLNGLICSVDEYEDEDEDYLIDVNIRVFNPNTQDIVLLPRGSPSNVTPSVGLAFDPKTYDFKAFRFFSDSSEEDDVKYKCEVYTSSSAEWRIISEGVEHPEDNIFNSFSPNYVKCRWKNVLVYFFKPGQHEDPNPYVEVYKLKDDGWCLRAKAELDLMDIHSFNSVAARDNEIFFIIRLEDESFCYLIFDLSDGTWVTLNLVETFEEYSPVAFPFVESLLKYCGSLSTVEFGMQMEEKMVLS</sequence>
<organism evidence="3 4">
    <name type="scientific">Buddleja alternifolia</name>
    <dbReference type="NCBI Taxonomy" id="168488"/>
    <lineage>
        <taxon>Eukaryota</taxon>
        <taxon>Viridiplantae</taxon>
        <taxon>Streptophyta</taxon>
        <taxon>Embryophyta</taxon>
        <taxon>Tracheophyta</taxon>
        <taxon>Spermatophyta</taxon>
        <taxon>Magnoliopsida</taxon>
        <taxon>eudicotyledons</taxon>
        <taxon>Gunneridae</taxon>
        <taxon>Pentapetalae</taxon>
        <taxon>asterids</taxon>
        <taxon>lamiids</taxon>
        <taxon>Lamiales</taxon>
        <taxon>Scrophulariaceae</taxon>
        <taxon>Buddlejeae</taxon>
        <taxon>Buddleja</taxon>
    </lineage>
</organism>
<evidence type="ECO:0000313" key="4">
    <source>
        <dbReference type="Proteomes" id="UP000826271"/>
    </source>
</evidence>
<dbReference type="Proteomes" id="UP000826271">
    <property type="component" value="Unassembled WGS sequence"/>
</dbReference>
<reference evidence="3" key="1">
    <citation type="submission" date="2019-10" db="EMBL/GenBank/DDBJ databases">
        <authorList>
            <person name="Zhang R."/>
            <person name="Pan Y."/>
            <person name="Wang J."/>
            <person name="Ma R."/>
            <person name="Yu S."/>
        </authorList>
    </citation>
    <scope>NUCLEOTIDE SEQUENCE</scope>
    <source>
        <strain evidence="3">LA-IB0</strain>
        <tissue evidence="3">Leaf</tissue>
    </source>
</reference>
<dbReference type="PANTHER" id="PTHR31672">
    <property type="entry name" value="BNACNNG10540D PROTEIN"/>
    <property type="match status" value="1"/>
</dbReference>
<dbReference type="InterPro" id="IPR036047">
    <property type="entry name" value="F-box-like_dom_sf"/>
</dbReference>
<proteinExistence type="predicted"/>
<evidence type="ECO:0000259" key="2">
    <source>
        <dbReference type="Pfam" id="PF08268"/>
    </source>
</evidence>
<feature type="domain" description="F-box associated beta-propeller type 3" evidence="2">
    <location>
        <begin position="111"/>
        <end position="213"/>
    </location>
</feature>
<dbReference type="InterPro" id="IPR050796">
    <property type="entry name" value="SCF_F-box_component"/>
</dbReference>
<evidence type="ECO:0008006" key="5">
    <source>
        <dbReference type="Google" id="ProtNLM"/>
    </source>
</evidence>
<dbReference type="InterPro" id="IPR013187">
    <property type="entry name" value="F-box-assoc_dom_typ3"/>
</dbReference>
<dbReference type="Gene3D" id="1.20.1280.50">
    <property type="match status" value="1"/>
</dbReference>
<dbReference type="Pfam" id="PF08268">
    <property type="entry name" value="FBA_3"/>
    <property type="match status" value="1"/>
</dbReference>
<dbReference type="InterPro" id="IPR001810">
    <property type="entry name" value="F-box_dom"/>
</dbReference>
<evidence type="ECO:0000259" key="1">
    <source>
        <dbReference type="Pfam" id="PF00646"/>
    </source>
</evidence>
<dbReference type="SUPFAM" id="SSF81383">
    <property type="entry name" value="F-box domain"/>
    <property type="match status" value="1"/>
</dbReference>
<feature type="domain" description="F-box" evidence="1">
    <location>
        <begin position="23"/>
        <end position="57"/>
    </location>
</feature>
<dbReference type="EMBL" id="WHWC01000003">
    <property type="protein sequence ID" value="KAG8387180.1"/>
    <property type="molecule type" value="Genomic_DNA"/>
</dbReference>
<gene>
    <name evidence="3" type="ORF">BUALT_Bualt03G0226500</name>
</gene>